<organism evidence="2 3">
    <name type="scientific">Stylonychia lemnae</name>
    <name type="common">Ciliate</name>
    <dbReference type="NCBI Taxonomy" id="5949"/>
    <lineage>
        <taxon>Eukaryota</taxon>
        <taxon>Sar</taxon>
        <taxon>Alveolata</taxon>
        <taxon>Ciliophora</taxon>
        <taxon>Intramacronucleata</taxon>
        <taxon>Spirotrichea</taxon>
        <taxon>Stichotrichia</taxon>
        <taxon>Sporadotrichida</taxon>
        <taxon>Oxytrichidae</taxon>
        <taxon>Stylonychinae</taxon>
        <taxon>Stylonychia</taxon>
    </lineage>
</organism>
<sequence length="616" mass="72068">MISFKILKIKASENLSICMLIEHDCLCQVKLNSGFDEFGGRDSNINSQNRNLNIMNEENHNLASSANLMNPQSQINLERILIVEFQQLPLIINGIDEIIFDRFERNVFYAVGVKNMNFENSQYENDQQGEISDHVRIEKFFIENDSFSSKTQAFLQMANKEEEVLQYNIAQNQEKVAILTDRSNIYIYNISDLEQKLSNTMKSQQNKNQNRLQTNENLHCYEESKHTTVTREYNFKDSMHTQEMVTQNMSALDKTPLNRTNNNQNRQTEQDDDGDDIKPLTPIAKIIKIGEEISDMKWILNDAFLMIVTRNNNLIIFDSLLYAFNLSHKNQNSVGTPSKFLQINLKGQIAKLQSENNIYQIKGFQQPQTNMGIHLQNQNQFDPETWLSSALQLINYCLLNSNVLTGQQITKVKIFQLYKISHQRQDFDYFNHTIEYFFTKLCLKYLSLKMYEEALYIAFEMDSANLLNQIKVLAKKQRNTIIQGLIDFHKEKNNPGSSANSLMKSLIQIANFSKKQLKKEDFSNLYKDFDTLLRIDDISDLELSDFNSWEINLDDYQKALDFEFEGKFEEAMKIYEQNNLNNDIFRVKSILNELSKEVREGERHLIFEDIKKFINN</sequence>
<evidence type="ECO:0000256" key="1">
    <source>
        <dbReference type="SAM" id="MobiDB-lite"/>
    </source>
</evidence>
<protein>
    <submittedName>
        <fullName evidence="2">Uncharacterized protein</fullName>
    </submittedName>
</protein>
<accession>A0A078A3C4</accession>
<reference evidence="2 3" key="1">
    <citation type="submission" date="2014-06" db="EMBL/GenBank/DDBJ databases">
        <authorList>
            <person name="Swart Estienne"/>
        </authorList>
    </citation>
    <scope>NUCLEOTIDE SEQUENCE [LARGE SCALE GENOMIC DNA]</scope>
    <source>
        <strain evidence="2 3">130c</strain>
    </source>
</reference>
<feature type="region of interest" description="Disordered" evidence="1">
    <location>
        <begin position="251"/>
        <end position="277"/>
    </location>
</feature>
<feature type="compositionally biased region" description="Low complexity" evidence="1">
    <location>
        <begin position="258"/>
        <end position="267"/>
    </location>
</feature>
<gene>
    <name evidence="2" type="primary">Contig16851.g17952</name>
    <name evidence="2" type="ORF">STYLEM_5741</name>
</gene>
<dbReference type="InParanoid" id="A0A078A3C4"/>
<keyword evidence="3" id="KW-1185">Reference proteome</keyword>
<dbReference type="Proteomes" id="UP000039865">
    <property type="component" value="Unassembled WGS sequence"/>
</dbReference>
<evidence type="ECO:0000313" key="3">
    <source>
        <dbReference type="Proteomes" id="UP000039865"/>
    </source>
</evidence>
<dbReference type="EMBL" id="CCKQ01005529">
    <property type="protein sequence ID" value="CDW76778.1"/>
    <property type="molecule type" value="Genomic_DNA"/>
</dbReference>
<evidence type="ECO:0000313" key="2">
    <source>
        <dbReference type="EMBL" id="CDW76778.1"/>
    </source>
</evidence>
<dbReference type="AlphaFoldDB" id="A0A078A3C4"/>
<name>A0A078A3C4_STYLE</name>
<proteinExistence type="predicted"/>
<dbReference type="OrthoDB" id="323431at2759"/>